<dbReference type="Pfam" id="PF01406">
    <property type="entry name" value="tRNA-synt_1e"/>
    <property type="match status" value="1"/>
</dbReference>
<dbReference type="EMBL" id="MFAC01000012">
    <property type="protein sequence ID" value="OGD67202.1"/>
    <property type="molecule type" value="Genomic_DNA"/>
</dbReference>
<dbReference type="InterPro" id="IPR014729">
    <property type="entry name" value="Rossmann-like_a/b/a_fold"/>
</dbReference>
<feature type="binding site" evidence="9">
    <location>
        <position position="227"/>
    </location>
    <ligand>
        <name>Zn(2+)</name>
        <dbReference type="ChEBI" id="CHEBI:29105"/>
    </ligand>
</feature>
<dbReference type="GO" id="GO:0004817">
    <property type="term" value="F:cysteine-tRNA ligase activity"/>
    <property type="evidence" value="ECO:0007669"/>
    <property type="project" value="UniProtKB-UniRule"/>
</dbReference>
<dbReference type="InterPro" id="IPR015803">
    <property type="entry name" value="Cys-tRNA-ligase"/>
</dbReference>
<dbReference type="Proteomes" id="UP000186029">
    <property type="component" value="Unassembled WGS sequence"/>
</dbReference>
<keyword evidence="8 9" id="KW-0030">Aminoacyl-tRNA synthetase</keyword>
<feature type="domain" description="tRNA synthetases class I catalytic" evidence="11">
    <location>
        <begin position="20"/>
        <end position="331"/>
    </location>
</feature>
<comment type="cofactor">
    <cofactor evidence="9">
        <name>Zn(2+)</name>
        <dbReference type="ChEBI" id="CHEBI:29105"/>
    </cofactor>
    <text evidence="9">Binds 1 zinc ion per subunit.</text>
</comment>
<evidence type="ECO:0000256" key="6">
    <source>
        <dbReference type="ARBA" id="ARBA00022840"/>
    </source>
</evidence>
<keyword evidence="6 9" id="KW-0067">ATP-binding</keyword>
<dbReference type="GO" id="GO:0006423">
    <property type="term" value="P:cysteinyl-tRNA aminoacylation"/>
    <property type="evidence" value="ECO:0007669"/>
    <property type="project" value="UniProtKB-UniRule"/>
</dbReference>
<feature type="binding site" evidence="9">
    <location>
        <position position="287"/>
    </location>
    <ligand>
        <name>ATP</name>
        <dbReference type="ChEBI" id="CHEBI:30616"/>
    </ligand>
</feature>
<dbReference type="PRINTS" id="PR00983">
    <property type="entry name" value="TRNASYNTHCYS"/>
</dbReference>
<dbReference type="GO" id="GO:0008270">
    <property type="term" value="F:zinc ion binding"/>
    <property type="evidence" value="ECO:0007669"/>
    <property type="project" value="UniProtKB-UniRule"/>
</dbReference>
<evidence type="ECO:0000256" key="2">
    <source>
        <dbReference type="ARBA" id="ARBA00022598"/>
    </source>
</evidence>
<evidence type="ECO:0000259" key="11">
    <source>
        <dbReference type="Pfam" id="PF01406"/>
    </source>
</evidence>
<dbReference type="HAMAP" id="MF_00041">
    <property type="entry name" value="Cys_tRNA_synth"/>
    <property type="match status" value="1"/>
</dbReference>
<feature type="binding site" evidence="9">
    <location>
        <position position="252"/>
    </location>
    <ligand>
        <name>Zn(2+)</name>
        <dbReference type="ChEBI" id="CHEBI:29105"/>
    </ligand>
</feature>
<keyword evidence="3 9" id="KW-0479">Metal-binding</keyword>
<comment type="subcellular location">
    <subcellularLocation>
        <location evidence="9">Cytoplasm</location>
    </subcellularLocation>
</comment>
<feature type="binding site" evidence="9">
    <location>
        <position position="256"/>
    </location>
    <ligand>
        <name>Zn(2+)</name>
        <dbReference type="ChEBI" id="CHEBI:29105"/>
    </ligand>
</feature>
<evidence type="ECO:0000313" key="13">
    <source>
        <dbReference type="EMBL" id="OGD67202.1"/>
    </source>
</evidence>
<keyword evidence="9" id="KW-0963">Cytoplasm</keyword>
<protein>
    <recommendedName>
        <fullName evidence="9">Cysteine--tRNA ligase</fullName>
        <ecNumber evidence="9">6.1.1.16</ecNumber>
    </recommendedName>
    <alternativeName>
        <fullName evidence="9">Cysteinyl-tRNA synthetase</fullName>
        <shortName evidence="9">CysRS</shortName>
    </alternativeName>
</protein>
<dbReference type="PANTHER" id="PTHR10890:SF3">
    <property type="entry name" value="CYSTEINE--TRNA LIGASE, CYTOPLASMIC"/>
    <property type="match status" value="1"/>
</dbReference>
<comment type="caution">
    <text evidence="9">Lacks conserved residue(s) required for the propagation of feature annotation.</text>
</comment>
<dbReference type="AlphaFoldDB" id="A0A1F5EIG4"/>
<evidence type="ECO:0000256" key="4">
    <source>
        <dbReference type="ARBA" id="ARBA00022741"/>
    </source>
</evidence>
<feature type="coiled-coil region" evidence="10">
    <location>
        <begin position="434"/>
        <end position="463"/>
    </location>
</feature>
<dbReference type="GO" id="GO:0005524">
    <property type="term" value="F:ATP binding"/>
    <property type="evidence" value="ECO:0007669"/>
    <property type="project" value="UniProtKB-UniRule"/>
</dbReference>
<dbReference type="STRING" id="1797580.A2Z61_00420"/>
<accession>A0A1F5EIG4</accession>
<name>A0A1F5EIG4_9BACT</name>
<sequence length="479" mass="55236">MPILLKNTLTNKKDVFISRKKNTVTMYNCGPTVYDYAHIGNLRAYVFADSLRRVLEYNGYEVKQVINITDVGHLTSDADEGEDKIESGAKREGLKVNKIIKRYTDAFFEDLKKLNINIDKIIFPKATEHIQEQIIFIQTLEEKGYTYKTTDGVYFDTSLINDYGKLGDINTKNLKEGARVKKNKEKRNAADFALWKFSPSYEKIKEKRQQEWSSPWGIGFPGWHIECSAMSMKHLGKQIDIHTGGVDHISVHHNNEIAQTESVTGKQFANYWMHNEHITIEGQKISKSVGNTIYLRNIIARGFSPLSLRYWFLTSHYNTRANFTWDALEGAHGALFKLHRYFIEEYGVGEGIVNKEYQKKFQTFINDDLDTPKVIALIWDMLKDDNISKKDKRSTMLDFDKALGFGFLESNKKLLEMLKNKGKKLSVGELPIEIKKLADEREKARAEKDFKKADEIRANLKKKGYEIKDTDKGVEIAIK</sequence>
<gene>
    <name evidence="9" type="primary">cysS</name>
    <name evidence="13" type="ORF">A2Z61_00420</name>
</gene>
<evidence type="ECO:0000259" key="12">
    <source>
        <dbReference type="Pfam" id="PF23493"/>
    </source>
</evidence>
<dbReference type="InterPro" id="IPR056411">
    <property type="entry name" value="CysS_C"/>
</dbReference>
<comment type="subunit">
    <text evidence="1 9">Monomer.</text>
</comment>
<keyword evidence="7 9" id="KW-0648">Protein biosynthesis</keyword>
<dbReference type="SUPFAM" id="SSF52374">
    <property type="entry name" value="Nucleotidylyl transferase"/>
    <property type="match status" value="1"/>
</dbReference>
<keyword evidence="2 9" id="KW-0436">Ligase</keyword>
<dbReference type="Gene3D" id="3.40.50.620">
    <property type="entry name" value="HUPs"/>
    <property type="match status" value="1"/>
</dbReference>
<evidence type="ECO:0000256" key="10">
    <source>
        <dbReference type="SAM" id="Coils"/>
    </source>
</evidence>
<dbReference type="EC" id="6.1.1.16" evidence="9"/>
<dbReference type="SUPFAM" id="SSF47323">
    <property type="entry name" value="Anticodon-binding domain of a subclass of class I aminoacyl-tRNA synthetases"/>
    <property type="match status" value="1"/>
</dbReference>
<dbReference type="PANTHER" id="PTHR10890">
    <property type="entry name" value="CYSTEINYL-TRNA SYNTHETASE"/>
    <property type="match status" value="1"/>
</dbReference>
<evidence type="ECO:0000256" key="3">
    <source>
        <dbReference type="ARBA" id="ARBA00022723"/>
    </source>
</evidence>
<evidence type="ECO:0000256" key="8">
    <source>
        <dbReference type="ARBA" id="ARBA00023146"/>
    </source>
</evidence>
<evidence type="ECO:0000256" key="1">
    <source>
        <dbReference type="ARBA" id="ARBA00011245"/>
    </source>
</evidence>
<dbReference type="InterPro" id="IPR032678">
    <property type="entry name" value="tRNA-synt_1_cat_dom"/>
</dbReference>
<proteinExistence type="inferred from homology"/>
<dbReference type="InterPro" id="IPR009080">
    <property type="entry name" value="tRNAsynth_Ia_anticodon-bd"/>
</dbReference>
<dbReference type="Pfam" id="PF23493">
    <property type="entry name" value="CysS_C"/>
    <property type="match status" value="1"/>
</dbReference>
<evidence type="ECO:0000256" key="7">
    <source>
        <dbReference type="ARBA" id="ARBA00022917"/>
    </source>
</evidence>
<feature type="domain" description="Cysteinyl-tRNA ligase anticodon binding" evidence="12">
    <location>
        <begin position="429"/>
        <end position="474"/>
    </location>
</feature>
<dbReference type="GO" id="GO:0005829">
    <property type="term" value="C:cytosol"/>
    <property type="evidence" value="ECO:0007669"/>
    <property type="project" value="TreeGrafter"/>
</dbReference>
<keyword evidence="5 9" id="KW-0862">Zinc</keyword>
<keyword evidence="10" id="KW-0175">Coiled coil</keyword>
<dbReference type="CDD" id="cd00672">
    <property type="entry name" value="CysRS_core"/>
    <property type="match status" value="1"/>
</dbReference>
<feature type="short sequence motif" description="'HIGH' region" evidence="9">
    <location>
        <begin position="31"/>
        <end position="41"/>
    </location>
</feature>
<comment type="catalytic activity">
    <reaction evidence="9">
        <text>tRNA(Cys) + L-cysteine + ATP = L-cysteinyl-tRNA(Cys) + AMP + diphosphate</text>
        <dbReference type="Rhea" id="RHEA:17773"/>
        <dbReference type="Rhea" id="RHEA-COMP:9661"/>
        <dbReference type="Rhea" id="RHEA-COMP:9679"/>
        <dbReference type="ChEBI" id="CHEBI:30616"/>
        <dbReference type="ChEBI" id="CHEBI:33019"/>
        <dbReference type="ChEBI" id="CHEBI:35235"/>
        <dbReference type="ChEBI" id="CHEBI:78442"/>
        <dbReference type="ChEBI" id="CHEBI:78517"/>
        <dbReference type="ChEBI" id="CHEBI:456215"/>
        <dbReference type="EC" id="6.1.1.16"/>
    </reaction>
</comment>
<feature type="binding site" evidence="9">
    <location>
        <position position="29"/>
    </location>
    <ligand>
        <name>Zn(2+)</name>
        <dbReference type="ChEBI" id="CHEBI:29105"/>
    </ligand>
</feature>
<comment type="similarity">
    <text evidence="9">Belongs to the class-I aminoacyl-tRNA synthetase family.</text>
</comment>
<dbReference type="InterPro" id="IPR024909">
    <property type="entry name" value="Cys-tRNA/MSH_ligase"/>
</dbReference>
<comment type="caution">
    <text evidence="13">The sequence shown here is derived from an EMBL/GenBank/DDBJ whole genome shotgun (WGS) entry which is preliminary data.</text>
</comment>
<evidence type="ECO:0000256" key="5">
    <source>
        <dbReference type="ARBA" id="ARBA00022833"/>
    </source>
</evidence>
<evidence type="ECO:0000313" key="14">
    <source>
        <dbReference type="Proteomes" id="UP000186029"/>
    </source>
</evidence>
<keyword evidence="4 9" id="KW-0547">Nucleotide-binding</keyword>
<dbReference type="NCBIfam" id="TIGR00435">
    <property type="entry name" value="cysS"/>
    <property type="match status" value="1"/>
</dbReference>
<dbReference type="Gene3D" id="1.20.120.1910">
    <property type="entry name" value="Cysteine-tRNA ligase, C-terminal anti-codon recognition domain"/>
    <property type="match status" value="1"/>
</dbReference>
<organism evidence="13 14">
    <name type="scientific">Candidatus Campbellbacteria bacterium RIFCSPLOWO2_02_35_12</name>
    <dbReference type="NCBI Taxonomy" id="1797580"/>
    <lineage>
        <taxon>Bacteria</taxon>
        <taxon>Candidatus Campbelliibacteriota</taxon>
    </lineage>
</organism>
<evidence type="ECO:0000256" key="9">
    <source>
        <dbReference type="HAMAP-Rule" id="MF_00041"/>
    </source>
</evidence>
<reference evidence="13 14" key="1">
    <citation type="journal article" date="2016" name="Nat. Commun.">
        <title>Thousands of microbial genomes shed light on interconnected biogeochemical processes in an aquifer system.</title>
        <authorList>
            <person name="Anantharaman K."/>
            <person name="Brown C.T."/>
            <person name="Hug L.A."/>
            <person name="Sharon I."/>
            <person name="Castelle C.J."/>
            <person name="Probst A.J."/>
            <person name="Thomas B.C."/>
            <person name="Singh A."/>
            <person name="Wilkins M.J."/>
            <person name="Karaoz U."/>
            <person name="Brodie E.L."/>
            <person name="Williams K.H."/>
            <person name="Hubbard S.S."/>
            <person name="Banfield J.F."/>
        </authorList>
    </citation>
    <scope>NUCLEOTIDE SEQUENCE [LARGE SCALE GENOMIC DNA]</scope>
</reference>